<protein>
    <recommendedName>
        <fullName evidence="5">Sodium:proton antiporter</fullName>
    </recommendedName>
</protein>
<keyword evidence="2" id="KW-1133">Transmembrane helix</keyword>
<organism evidence="3 4">
    <name type="scientific">Nocardioides perillae</name>
    <dbReference type="NCBI Taxonomy" id="1119534"/>
    <lineage>
        <taxon>Bacteria</taxon>
        <taxon>Bacillati</taxon>
        <taxon>Actinomycetota</taxon>
        <taxon>Actinomycetes</taxon>
        <taxon>Propionibacteriales</taxon>
        <taxon>Nocardioidaceae</taxon>
        <taxon>Nocardioides</taxon>
    </lineage>
</organism>
<keyword evidence="2" id="KW-0812">Transmembrane</keyword>
<feature type="transmembrane region" description="Helical" evidence="2">
    <location>
        <begin position="68"/>
        <end position="90"/>
    </location>
</feature>
<dbReference type="InterPro" id="IPR046291">
    <property type="entry name" value="DUF6328"/>
</dbReference>
<name>A0A7Y9RUY7_9ACTN</name>
<reference evidence="3 4" key="1">
    <citation type="submission" date="2020-07" db="EMBL/GenBank/DDBJ databases">
        <title>Sequencing the genomes of 1000 actinobacteria strains.</title>
        <authorList>
            <person name="Klenk H.-P."/>
        </authorList>
    </citation>
    <scope>NUCLEOTIDE SEQUENCE [LARGE SCALE GENOMIC DNA]</scope>
    <source>
        <strain evidence="3 4">DSM 24552</strain>
    </source>
</reference>
<feature type="region of interest" description="Disordered" evidence="1">
    <location>
        <begin position="1"/>
        <end position="22"/>
    </location>
</feature>
<dbReference type="Pfam" id="PF19853">
    <property type="entry name" value="DUF6328"/>
    <property type="match status" value="1"/>
</dbReference>
<feature type="transmembrane region" description="Helical" evidence="2">
    <location>
        <begin position="139"/>
        <end position="161"/>
    </location>
</feature>
<evidence type="ECO:0000256" key="2">
    <source>
        <dbReference type="SAM" id="Phobius"/>
    </source>
</evidence>
<accession>A0A7Y9RUY7</accession>
<dbReference type="Proteomes" id="UP000544110">
    <property type="component" value="Unassembled WGS sequence"/>
</dbReference>
<evidence type="ECO:0000313" key="3">
    <source>
        <dbReference type="EMBL" id="NYG55067.1"/>
    </source>
</evidence>
<dbReference type="AlphaFoldDB" id="A0A7Y9RUY7"/>
<keyword evidence="4" id="KW-1185">Reference proteome</keyword>
<proteinExistence type="predicted"/>
<dbReference type="RefSeq" id="WP_179517571.1">
    <property type="nucleotide sequence ID" value="NZ_JACCAC010000001.1"/>
</dbReference>
<sequence>MSGDREDGYGGEVHPDRDETPTERLDRHWGELLQELRVMQTGTQLIAGFLLTLPFADRFEETGAFERVLYLGLVVLAAVTTATMLAPIALHRRLYGGHARDRLVRTTHYLVAAALGGIALLLVGIVALVFSFVVSTQAAVVATACVGAVALLLLLGVPTAVERAGRD</sequence>
<feature type="transmembrane region" description="Helical" evidence="2">
    <location>
        <begin position="110"/>
        <end position="133"/>
    </location>
</feature>
<gene>
    <name evidence="3" type="ORF">BJ989_001371</name>
</gene>
<comment type="caution">
    <text evidence="3">The sequence shown here is derived from an EMBL/GenBank/DDBJ whole genome shotgun (WGS) entry which is preliminary data.</text>
</comment>
<keyword evidence="2" id="KW-0472">Membrane</keyword>
<evidence type="ECO:0000256" key="1">
    <source>
        <dbReference type="SAM" id="MobiDB-lite"/>
    </source>
</evidence>
<dbReference type="EMBL" id="JACCAC010000001">
    <property type="protein sequence ID" value="NYG55067.1"/>
    <property type="molecule type" value="Genomic_DNA"/>
</dbReference>
<evidence type="ECO:0008006" key="5">
    <source>
        <dbReference type="Google" id="ProtNLM"/>
    </source>
</evidence>
<evidence type="ECO:0000313" key="4">
    <source>
        <dbReference type="Proteomes" id="UP000544110"/>
    </source>
</evidence>